<accession>A0A8H4J3G7</accession>
<dbReference type="PANTHER" id="PTHR42085:SF1">
    <property type="entry name" value="F-BOX DOMAIN-CONTAINING PROTEIN"/>
    <property type="match status" value="1"/>
</dbReference>
<dbReference type="Proteomes" id="UP000572817">
    <property type="component" value="Unassembled WGS sequence"/>
</dbReference>
<evidence type="ECO:0000259" key="1">
    <source>
        <dbReference type="Pfam" id="PF13013"/>
    </source>
</evidence>
<evidence type="ECO:0000313" key="3">
    <source>
        <dbReference type="Proteomes" id="UP000572817"/>
    </source>
</evidence>
<name>A0A8H4J3G7_9PEZI</name>
<organism evidence="2 3">
    <name type="scientific">Botryosphaeria dothidea</name>
    <dbReference type="NCBI Taxonomy" id="55169"/>
    <lineage>
        <taxon>Eukaryota</taxon>
        <taxon>Fungi</taxon>
        <taxon>Dikarya</taxon>
        <taxon>Ascomycota</taxon>
        <taxon>Pezizomycotina</taxon>
        <taxon>Dothideomycetes</taxon>
        <taxon>Dothideomycetes incertae sedis</taxon>
        <taxon>Botryosphaeriales</taxon>
        <taxon>Botryosphaeriaceae</taxon>
        <taxon>Botryosphaeria</taxon>
    </lineage>
</organism>
<dbReference type="OrthoDB" id="3801343at2759"/>
<dbReference type="PANTHER" id="PTHR42085">
    <property type="entry name" value="F-BOX DOMAIN-CONTAINING PROTEIN"/>
    <property type="match status" value="1"/>
</dbReference>
<dbReference type="Pfam" id="PF13013">
    <property type="entry name" value="F-box-like_2"/>
    <property type="match status" value="1"/>
</dbReference>
<reference evidence="2" key="1">
    <citation type="submission" date="2020-04" db="EMBL/GenBank/DDBJ databases">
        <title>Genome Assembly and Annotation of Botryosphaeria dothidea sdau 11-99, a Latent Pathogen of Apple Fruit Ring Rot in China.</title>
        <authorList>
            <person name="Yu C."/>
            <person name="Diao Y."/>
            <person name="Lu Q."/>
            <person name="Zhao J."/>
            <person name="Cui S."/>
            <person name="Peng C."/>
            <person name="He B."/>
            <person name="Liu H."/>
        </authorList>
    </citation>
    <scope>NUCLEOTIDE SEQUENCE [LARGE SCALE GENOMIC DNA]</scope>
    <source>
        <strain evidence="2">Sdau11-99</strain>
    </source>
</reference>
<dbReference type="EMBL" id="WWBZ02000007">
    <property type="protein sequence ID" value="KAF4312375.1"/>
    <property type="molecule type" value="Genomic_DNA"/>
</dbReference>
<feature type="domain" description="F-box" evidence="1">
    <location>
        <begin position="132"/>
        <end position="159"/>
    </location>
</feature>
<keyword evidence="3" id="KW-1185">Reference proteome</keyword>
<evidence type="ECO:0000313" key="2">
    <source>
        <dbReference type="EMBL" id="KAF4312375.1"/>
    </source>
</evidence>
<comment type="caution">
    <text evidence="2">The sequence shown here is derived from an EMBL/GenBank/DDBJ whole genome shotgun (WGS) entry which is preliminary data.</text>
</comment>
<proteinExistence type="predicted"/>
<dbReference type="InterPro" id="IPR038883">
    <property type="entry name" value="AN11006-like"/>
</dbReference>
<gene>
    <name evidence="2" type="ORF">GTA08_BOTSDO12084</name>
</gene>
<dbReference type="InterPro" id="IPR001810">
    <property type="entry name" value="F-box_dom"/>
</dbReference>
<sequence length="430" mass="50245">MSENSSSSAGRQDESHPDPVYEAAYRLLVQPNEFVKSRTLDFEIQGPHRDPRTATDGAQSYVITRTIEDNRFKPISDQIRMRMEDQLPVVERRSKRQWISLIKHIDTMPKVYGNIISAGTVFWKQTYEWNTNGKYFRFLDLPGEIRNRIYDYCACFNYPYHWFHGWNSVGPRYNGLVPWEFSDNGSHLKTEFRGHGRIVNGASSVFGLLLTNKQIHQEFNSRMWLSMEFRFREPYYLQKFLELPHASNISVLCLERTMQDLVYDFGVAVEDSRVRRGKREMAKSLRQLNLSHLTIHIGHRNFRPSMASILHATCQKIVTGLILLHAKDSIEHIPSVNIIGCISLEMRERFMQLLEDEKQGLESSVTEWKLIGNSEYLKKRGLTWLKRLNQSPYCFLLDDEVHGCGHDEKFRCTRGICVSHNQFQISPEDD</sequence>
<dbReference type="AlphaFoldDB" id="A0A8H4J3G7"/>
<protein>
    <recommendedName>
        <fullName evidence="1">F-box domain-containing protein</fullName>
    </recommendedName>
</protein>